<keyword evidence="1" id="KW-0472">Membrane</keyword>
<dbReference type="AlphaFoldDB" id="A0A4Y2K7B2"/>
<keyword evidence="1" id="KW-0812">Transmembrane</keyword>
<feature type="non-terminal residue" evidence="2">
    <location>
        <position position="63"/>
    </location>
</feature>
<accession>A0A4Y2K7B2</accession>
<sequence>MNFEAVLKSFNLNLSSATGGLVCFIVTCLLVKTIQDIIKWVTIGRKKPPGPTGLPIVGYLPFL</sequence>
<dbReference type="OrthoDB" id="6424590at2759"/>
<feature type="transmembrane region" description="Helical" evidence="1">
    <location>
        <begin position="12"/>
        <end position="31"/>
    </location>
</feature>
<dbReference type="EMBL" id="BGPR01193195">
    <property type="protein sequence ID" value="GBM97162.1"/>
    <property type="molecule type" value="Genomic_DNA"/>
</dbReference>
<gene>
    <name evidence="2" type="ORF">AVEN_113683_1</name>
</gene>
<keyword evidence="1" id="KW-1133">Transmembrane helix</keyword>
<proteinExistence type="predicted"/>
<keyword evidence="3" id="KW-1185">Reference proteome</keyword>
<evidence type="ECO:0000256" key="1">
    <source>
        <dbReference type="SAM" id="Phobius"/>
    </source>
</evidence>
<evidence type="ECO:0000313" key="3">
    <source>
        <dbReference type="Proteomes" id="UP000499080"/>
    </source>
</evidence>
<protein>
    <submittedName>
        <fullName evidence="2">Uncharacterized protein</fullName>
    </submittedName>
</protein>
<name>A0A4Y2K7B2_ARAVE</name>
<evidence type="ECO:0000313" key="2">
    <source>
        <dbReference type="EMBL" id="GBM97162.1"/>
    </source>
</evidence>
<organism evidence="2 3">
    <name type="scientific">Araneus ventricosus</name>
    <name type="common">Orbweaver spider</name>
    <name type="synonym">Epeira ventricosa</name>
    <dbReference type="NCBI Taxonomy" id="182803"/>
    <lineage>
        <taxon>Eukaryota</taxon>
        <taxon>Metazoa</taxon>
        <taxon>Ecdysozoa</taxon>
        <taxon>Arthropoda</taxon>
        <taxon>Chelicerata</taxon>
        <taxon>Arachnida</taxon>
        <taxon>Araneae</taxon>
        <taxon>Araneomorphae</taxon>
        <taxon>Entelegynae</taxon>
        <taxon>Araneoidea</taxon>
        <taxon>Araneidae</taxon>
        <taxon>Araneus</taxon>
    </lineage>
</organism>
<reference evidence="2 3" key="1">
    <citation type="journal article" date="2019" name="Sci. Rep.">
        <title>Orb-weaving spider Araneus ventricosus genome elucidates the spidroin gene catalogue.</title>
        <authorList>
            <person name="Kono N."/>
            <person name="Nakamura H."/>
            <person name="Ohtoshi R."/>
            <person name="Moran D.A.P."/>
            <person name="Shinohara A."/>
            <person name="Yoshida Y."/>
            <person name="Fujiwara M."/>
            <person name="Mori M."/>
            <person name="Tomita M."/>
            <person name="Arakawa K."/>
        </authorList>
    </citation>
    <scope>NUCLEOTIDE SEQUENCE [LARGE SCALE GENOMIC DNA]</scope>
</reference>
<dbReference type="Proteomes" id="UP000499080">
    <property type="component" value="Unassembled WGS sequence"/>
</dbReference>
<comment type="caution">
    <text evidence="2">The sequence shown here is derived from an EMBL/GenBank/DDBJ whole genome shotgun (WGS) entry which is preliminary data.</text>
</comment>